<evidence type="ECO:0000256" key="1">
    <source>
        <dbReference type="SAM" id="Phobius"/>
    </source>
</evidence>
<organism evidence="2 3">
    <name type="scientific">Bifidobacterium minimum</name>
    <dbReference type="NCBI Taxonomy" id="1693"/>
    <lineage>
        <taxon>Bacteria</taxon>
        <taxon>Bacillati</taxon>
        <taxon>Actinomycetota</taxon>
        <taxon>Actinomycetes</taxon>
        <taxon>Bifidobacteriales</taxon>
        <taxon>Bifidobacteriaceae</taxon>
        <taxon>Bifidobacterium</taxon>
    </lineage>
</organism>
<gene>
    <name evidence="2" type="ORF">BMIN_1443</name>
</gene>
<dbReference type="GO" id="GO:0016301">
    <property type="term" value="F:kinase activity"/>
    <property type="evidence" value="ECO:0007669"/>
    <property type="project" value="UniProtKB-KW"/>
</dbReference>
<keyword evidence="3" id="KW-1185">Reference proteome</keyword>
<accession>A0A087BLP2</accession>
<evidence type="ECO:0000313" key="3">
    <source>
        <dbReference type="Proteomes" id="UP000029014"/>
    </source>
</evidence>
<protein>
    <submittedName>
        <fullName evidence="2">Glucose-6-phosphate specific signal transduction histidine kinase</fullName>
    </submittedName>
</protein>
<proteinExistence type="predicted"/>
<keyword evidence="2" id="KW-0808">Transferase</keyword>
<keyword evidence="1" id="KW-0472">Membrane</keyword>
<dbReference type="EMBL" id="JGZD01000011">
    <property type="protein sequence ID" value="KFI71942.1"/>
    <property type="molecule type" value="Genomic_DNA"/>
</dbReference>
<feature type="transmembrane region" description="Helical" evidence="1">
    <location>
        <begin position="31"/>
        <end position="53"/>
    </location>
</feature>
<name>A0A087BLP2_9BIFI</name>
<reference evidence="2 3" key="1">
    <citation type="submission" date="2014-03" db="EMBL/GenBank/DDBJ databases">
        <title>Genomics of Bifidobacteria.</title>
        <authorList>
            <person name="Ventura M."/>
            <person name="Milani C."/>
            <person name="Lugli G.A."/>
        </authorList>
    </citation>
    <scope>NUCLEOTIDE SEQUENCE [LARGE SCALE GENOMIC DNA]</scope>
    <source>
        <strain evidence="2 3">LMG 11592</strain>
    </source>
</reference>
<dbReference type="Proteomes" id="UP000029014">
    <property type="component" value="Unassembled WGS sequence"/>
</dbReference>
<keyword evidence="2" id="KW-0418">Kinase</keyword>
<keyword evidence="1" id="KW-0812">Transmembrane</keyword>
<dbReference type="AlphaFoldDB" id="A0A087BLP2"/>
<comment type="caution">
    <text evidence="2">The sequence shown here is derived from an EMBL/GenBank/DDBJ whole genome shotgun (WGS) entry which is preliminary data.</text>
</comment>
<evidence type="ECO:0000313" key="2">
    <source>
        <dbReference type="EMBL" id="KFI71942.1"/>
    </source>
</evidence>
<feature type="transmembrane region" description="Helical" evidence="1">
    <location>
        <begin position="152"/>
        <end position="168"/>
    </location>
</feature>
<keyword evidence="1" id="KW-1133">Transmembrane helix</keyword>
<feature type="transmembrane region" description="Helical" evidence="1">
    <location>
        <begin position="126"/>
        <end position="146"/>
    </location>
</feature>
<sequence>MVKSIHISYRRIVKYISKNYLNIINEKNNSLAFSITIFLLLSIPSLIVWLISYPGFLQADHQSTIAGIAVGNPSQWHSLLWGFFAYIFIYLSPSYGLYGLVQICFFSICTYYAIDFFLKEKIINGKGAMALSLFFGLCPTFFLYNLLYSSDIIFAISLIPLIIFLIKIDQSEGNILTNIIFDLEFISLTLILVELRKKCSSNSILIILYFHFQISKS</sequence>